<feature type="region of interest" description="Disordered" evidence="1">
    <location>
        <begin position="76"/>
        <end position="103"/>
    </location>
</feature>
<organism evidence="2 3">
    <name type="scientific">Crucibulum laeve</name>
    <dbReference type="NCBI Taxonomy" id="68775"/>
    <lineage>
        <taxon>Eukaryota</taxon>
        <taxon>Fungi</taxon>
        <taxon>Dikarya</taxon>
        <taxon>Basidiomycota</taxon>
        <taxon>Agaricomycotina</taxon>
        <taxon>Agaricomycetes</taxon>
        <taxon>Agaricomycetidae</taxon>
        <taxon>Agaricales</taxon>
        <taxon>Agaricineae</taxon>
        <taxon>Nidulariaceae</taxon>
        <taxon>Crucibulum</taxon>
    </lineage>
</organism>
<sequence>MLGRVGYAGVKKRERREEEEVHVLCRPPLLVMVSLFHLLVALRHPFSPRHIHSMGSICFPPRSIFILKPVSRRPGPNTGCPPIPSSSFSRYLSSGVTSPRPPF</sequence>
<dbReference type="EMBL" id="ML213656">
    <property type="protein sequence ID" value="TFK33061.1"/>
    <property type="molecule type" value="Genomic_DNA"/>
</dbReference>
<feature type="compositionally biased region" description="Polar residues" evidence="1">
    <location>
        <begin position="85"/>
        <end position="97"/>
    </location>
</feature>
<dbReference type="Proteomes" id="UP000308652">
    <property type="component" value="Unassembled WGS sequence"/>
</dbReference>
<keyword evidence="3" id="KW-1185">Reference proteome</keyword>
<name>A0A5C3LWD3_9AGAR</name>
<accession>A0A5C3LWD3</accession>
<gene>
    <name evidence="2" type="ORF">BDQ12DRAFT_691659</name>
</gene>
<protein>
    <submittedName>
        <fullName evidence="2">Uncharacterized protein</fullName>
    </submittedName>
</protein>
<proteinExistence type="predicted"/>
<dbReference type="AlphaFoldDB" id="A0A5C3LWD3"/>
<evidence type="ECO:0000313" key="3">
    <source>
        <dbReference type="Proteomes" id="UP000308652"/>
    </source>
</evidence>
<reference evidence="2 3" key="1">
    <citation type="journal article" date="2019" name="Nat. Ecol. Evol.">
        <title>Megaphylogeny resolves global patterns of mushroom evolution.</title>
        <authorList>
            <person name="Varga T."/>
            <person name="Krizsan K."/>
            <person name="Foldi C."/>
            <person name="Dima B."/>
            <person name="Sanchez-Garcia M."/>
            <person name="Sanchez-Ramirez S."/>
            <person name="Szollosi G.J."/>
            <person name="Szarkandi J.G."/>
            <person name="Papp V."/>
            <person name="Albert L."/>
            <person name="Andreopoulos W."/>
            <person name="Angelini C."/>
            <person name="Antonin V."/>
            <person name="Barry K.W."/>
            <person name="Bougher N.L."/>
            <person name="Buchanan P."/>
            <person name="Buyck B."/>
            <person name="Bense V."/>
            <person name="Catcheside P."/>
            <person name="Chovatia M."/>
            <person name="Cooper J."/>
            <person name="Damon W."/>
            <person name="Desjardin D."/>
            <person name="Finy P."/>
            <person name="Geml J."/>
            <person name="Haridas S."/>
            <person name="Hughes K."/>
            <person name="Justo A."/>
            <person name="Karasinski D."/>
            <person name="Kautmanova I."/>
            <person name="Kiss B."/>
            <person name="Kocsube S."/>
            <person name="Kotiranta H."/>
            <person name="LaButti K.M."/>
            <person name="Lechner B.E."/>
            <person name="Liimatainen K."/>
            <person name="Lipzen A."/>
            <person name="Lukacs Z."/>
            <person name="Mihaltcheva S."/>
            <person name="Morgado L.N."/>
            <person name="Niskanen T."/>
            <person name="Noordeloos M.E."/>
            <person name="Ohm R.A."/>
            <person name="Ortiz-Santana B."/>
            <person name="Ovrebo C."/>
            <person name="Racz N."/>
            <person name="Riley R."/>
            <person name="Savchenko A."/>
            <person name="Shiryaev A."/>
            <person name="Soop K."/>
            <person name="Spirin V."/>
            <person name="Szebenyi C."/>
            <person name="Tomsovsky M."/>
            <person name="Tulloss R.E."/>
            <person name="Uehling J."/>
            <person name="Grigoriev I.V."/>
            <person name="Vagvolgyi C."/>
            <person name="Papp T."/>
            <person name="Martin F.M."/>
            <person name="Miettinen O."/>
            <person name="Hibbett D.S."/>
            <person name="Nagy L.G."/>
        </authorList>
    </citation>
    <scope>NUCLEOTIDE SEQUENCE [LARGE SCALE GENOMIC DNA]</scope>
    <source>
        <strain evidence="2 3">CBS 166.37</strain>
    </source>
</reference>
<evidence type="ECO:0000313" key="2">
    <source>
        <dbReference type="EMBL" id="TFK33061.1"/>
    </source>
</evidence>
<evidence type="ECO:0000256" key="1">
    <source>
        <dbReference type="SAM" id="MobiDB-lite"/>
    </source>
</evidence>